<organism evidence="1 2">
    <name type="scientific">Symmachiella dynata</name>
    <dbReference type="NCBI Taxonomy" id="2527995"/>
    <lineage>
        <taxon>Bacteria</taxon>
        <taxon>Pseudomonadati</taxon>
        <taxon>Planctomycetota</taxon>
        <taxon>Planctomycetia</taxon>
        <taxon>Planctomycetales</taxon>
        <taxon>Planctomycetaceae</taxon>
        <taxon>Symmachiella</taxon>
    </lineage>
</organism>
<dbReference type="KEGG" id="sdyn:Mal52_55160"/>
<sequence length="60" mass="7027">MLRAKQPCEPFRCARLSRSFALPGRTNCDHSYSTRKKRRPFNSKRGRLPLGTMLISAWKF</sequence>
<evidence type="ECO:0000313" key="2">
    <source>
        <dbReference type="Proteomes" id="UP000319383"/>
    </source>
</evidence>
<evidence type="ECO:0000313" key="1">
    <source>
        <dbReference type="EMBL" id="QDU46988.1"/>
    </source>
</evidence>
<dbReference type="EMBL" id="CP036276">
    <property type="protein sequence ID" value="QDU46988.1"/>
    <property type="molecule type" value="Genomic_DNA"/>
</dbReference>
<gene>
    <name evidence="1" type="ORF">Mal52_55160</name>
</gene>
<proteinExistence type="predicted"/>
<reference evidence="1 2" key="1">
    <citation type="submission" date="2019-02" db="EMBL/GenBank/DDBJ databases">
        <title>Deep-cultivation of Planctomycetes and their phenomic and genomic characterization uncovers novel biology.</title>
        <authorList>
            <person name="Wiegand S."/>
            <person name="Jogler M."/>
            <person name="Boedeker C."/>
            <person name="Pinto D."/>
            <person name="Vollmers J."/>
            <person name="Rivas-Marin E."/>
            <person name="Kohn T."/>
            <person name="Peeters S.H."/>
            <person name="Heuer A."/>
            <person name="Rast P."/>
            <person name="Oberbeckmann S."/>
            <person name="Bunk B."/>
            <person name="Jeske O."/>
            <person name="Meyerdierks A."/>
            <person name="Storesund J.E."/>
            <person name="Kallscheuer N."/>
            <person name="Luecker S."/>
            <person name="Lage O.M."/>
            <person name="Pohl T."/>
            <person name="Merkel B.J."/>
            <person name="Hornburger P."/>
            <person name="Mueller R.-W."/>
            <person name="Bruemmer F."/>
            <person name="Labrenz M."/>
            <person name="Spormann A.M."/>
            <person name="Op den Camp H."/>
            <person name="Overmann J."/>
            <person name="Amann R."/>
            <person name="Jetten M.S.M."/>
            <person name="Mascher T."/>
            <person name="Medema M.H."/>
            <person name="Devos D.P."/>
            <person name="Kaster A.-K."/>
            <person name="Ovreas L."/>
            <person name="Rohde M."/>
            <person name="Galperin M.Y."/>
            <person name="Jogler C."/>
        </authorList>
    </citation>
    <scope>NUCLEOTIDE SEQUENCE [LARGE SCALE GENOMIC DNA]</scope>
    <source>
        <strain evidence="1 2">Mal52</strain>
    </source>
</reference>
<dbReference type="Proteomes" id="UP000319383">
    <property type="component" value="Chromosome"/>
</dbReference>
<accession>A0A517ZX12</accession>
<dbReference type="AlphaFoldDB" id="A0A517ZX12"/>
<protein>
    <submittedName>
        <fullName evidence="1">Uncharacterized protein</fullName>
    </submittedName>
</protein>
<name>A0A517ZX12_9PLAN</name>
<keyword evidence="2" id="KW-1185">Reference proteome</keyword>